<keyword evidence="3" id="KW-1185">Reference proteome</keyword>
<reference evidence="2 3" key="1">
    <citation type="submission" date="2018-10" db="EMBL/GenBank/DDBJ databases">
        <title>Genomic Encyclopedia of Archaeal and Bacterial Type Strains, Phase II (KMG-II): from individual species to whole genera.</title>
        <authorList>
            <person name="Goeker M."/>
        </authorList>
    </citation>
    <scope>NUCLEOTIDE SEQUENCE [LARGE SCALE GENOMIC DNA]</scope>
    <source>
        <strain evidence="2 3">DSM 14954</strain>
    </source>
</reference>
<comment type="caution">
    <text evidence="2">The sequence shown here is derived from an EMBL/GenBank/DDBJ whole genome shotgun (WGS) entry which is preliminary data.</text>
</comment>
<accession>A0A660KXT2</accession>
<proteinExistence type="predicted"/>
<dbReference type="EMBL" id="RBIL01000003">
    <property type="protein sequence ID" value="RKQ84836.1"/>
    <property type="molecule type" value="Genomic_DNA"/>
</dbReference>
<dbReference type="Proteomes" id="UP000278962">
    <property type="component" value="Unassembled WGS sequence"/>
</dbReference>
<keyword evidence="1" id="KW-0472">Membrane</keyword>
<feature type="transmembrane region" description="Helical" evidence="1">
    <location>
        <begin position="66"/>
        <end position="85"/>
    </location>
</feature>
<keyword evidence="1" id="KW-1133">Transmembrane helix</keyword>
<evidence type="ECO:0000256" key="1">
    <source>
        <dbReference type="SAM" id="Phobius"/>
    </source>
</evidence>
<dbReference type="RefSeq" id="WP_170179570.1">
    <property type="nucleotide sequence ID" value="NZ_RBIL01000003.1"/>
</dbReference>
<keyword evidence="1" id="KW-0812">Transmembrane</keyword>
<protein>
    <submittedName>
        <fullName evidence="2">Uncharacterized protein</fullName>
    </submittedName>
</protein>
<evidence type="ECO:0000313" key="3">
    <source>
        <dbReference type="Proteomes" id="UP000278962"/>
    </source>
</evidence>
<evidence type="ECO:0000313" key="2">
    <source>
        <dbReference type="EMBL" id="RKQ84836.1"/>
    </source>
</evidence>
<dbReference type="AlphaFoldDB" id="A0A660KXT2"/>
<name>A0A660KXT2_9ACTN</name>
<organism evidence="2 3">
    <name type="scientific">Solirubrobacter pauli</name>
    <dbReference type="NCBI Taxonomy" id="166793"/>
    <lineage>
        <taxon>Bacteria</taxon>
        <taxon>Bacillati</taxon>
        <taxon>Actinomycetota</taxon>
        <taxon>Thermoleophilia</taxon>
        <taxon>Solirubrobacterales</taxon>
        <taxon>Solirubrobacteraceae</taxon>
        <taxon>Solirubrobacter</taxon>
    </lineage>
</organism>
<sequence length="102" mass="10411">MSTRVALAIGLVCVLATFLFLHTGSRAAELCARDGAAVPDGLSWWPPGARCAGGEPVRATTRFDPVAGLAVPGIALLAFGAAALVESPRRRRPTGSGGAREV</sequence>
<gene>
    <name evidence="2" type="ORF">C8N24_6466</name>
</gene>